<keyword evidence="1" id="KW-0472">Membrane</keyword>
<feature type="transmembrane region" description="Helical" evidence="1">
    <location>
        <begin position="180"/>
        <end position="202"/>
    </location>
</feature>
<evidence type="ECO:0000256" key="1">
    <source>
        <dbReference type="SAM" id="Phobius"/>
    </source>
</evidence>
<comment type="caution">
    <text evidence="2">The sequence shown here is derived from an EMBL/GenBank/DDBJ whole genome shotgun (WGS) entry which is preliminary data.</text>
</comment>
<feature type="transmembrane region" description="Helical" evidence="1">
    <location>
        <begin position="208"/>
        <end position="227"/>
    </location>
</feature>
<accession>A0AAV2VXB1</accession>
<dbReference type="Proteomes" id="UP000018211">
    <property type="component" value="Unassembled WGS sequence"/>
</dbReference>
<dbReference type="RefSeq" id="WP_022613435.1">
    <property type="nucleotide sequence ID" value="NZ_LK391965.1"/>
</dbReference>
<reference evidence="2 3" key="1">
    <citation type="journal article" date="2013" name="ISME J.">
        <title>Comparative genomics of pathogenic lineages of Vibrio nigripulchritudo identifies virulence-associated traits.</title>
        <authorList>
            <person name="Goudenege D."/>
            <person name="Labreuche Y."/>
            <person name="Krin E."/>
            <person name="Ansquer D."/>
            <person name="Mangenot S."/>
            <person name="Calteau A."/>
            <person name="Medigue C."/>
            <person name="Mazel D."/>
            <person name="Polz M.F."/>
            <person name="Le Roux F."/>
        </authorList>
    </citation>
    <scope>NUCLEOTIDE SEQUENCE [LARGE SCALE GENOMIC DNA]</scope>
    <source>
        <strain evidence="2 3">SOn1</strain>
    </source>
</reference>
<dbReference type="EMBL" id="CAOF01000176">
    <property type="protein sequence ID" value="CCO49241.1"/>
    <property type="molecule type" value="Genomic_DNA"/>
</dbReference>
<organism evidence="2 3">
    <name type="scientific">Vibrio nigripulchritudo SOn1</name>
    <dbReference type="NCBI Taxonomy" id="1238450"/>
    <lineage>
        <taxon>Bacteria</taxon>
        <taxon>Pseudomonadati</taxon>
        <taxon>Pseudomonadota</taxon>
        <taxon>Gammaproteobacteria</taxon>
        <taxon>Vibrionales</taxon>
        <taxon>Vibrionaceae</taxon>
        <taxon>Vibrio</taxon>
    </lineage>
</organism>
<feature type="transmembrane region" description="Helical" evidence="1">
    <location>
        <begin position="6"/>
        <end position="24"/>
    </location>
</feature>
<sequence length="252" mass="28834">MDTLISFSGLVTSLFFGVLSYIFYRKSKARKSPCFIHSTTVLQSQNHPDISVVYKGDKVTELSRVRILFFNDGLLPIRREDLPSIKKPSVIFPESSKLLSINIIGCSNEHIAASAEIVGKRKVNFEFEYLNHRDGIVVEILYDSSRHENHALEFNAPVIGGDKANTFLYNHKRPVSEWMIWWFLELCMLTLGLGTLGLTIFNAVHGNFIWQLLPVSIITLVFAYIGFKNNIFDPYRRQSPDWAVEFIQNASR</sequence>
<evidence type="ECO:0000313" key="3">
    <source>
        <dbReference type="Proteomes" id="UP000018211"/>
    </source>
</evidence>
<gene>
    <name evidence="2" type="ORF">VIBNISOn1_800022</name>
</gene>
<proteinExistence type="predicted"/>
<keyword evidence="1" id="KW-1133">Transmembrane helix</keyword>
<dbReference type="AlphaFoldDB" id="A0AAV2VXB1"/>
<protein>
    <submittedName>
        <fullName evidence="2">Uncharacterized protein</fullName>
    </submittedName>
</protein>
<evidence type="ECO:0000313" key="2">
    <source>
        <dbReference type="EMBL" id="CCO49241.1"/>
    </source>
</evidence>
<keyword evidence="1" id="KW-0812">Transmembrane</keyword>
<name>A0AAV2VXB1_9VIBR</name>